<accession>A0A8S1HB15</accession>
<dbReference type="AlphaFoldDB" id="A0A8S1HB15"/>
<reference evidence="2" key="1">
    <citation type="submission" date="2020-10" db="EMBL/GenBank/DDBJ databases">
        <authorList>
            <person name="Kikuchi T."/>
        </authorList>
    </citation>
    <scope>NUCLEOTIDE SEQUENCE</scope>
    <source>
        <strain evidence="2">NKZ352</strain>
    </source>
</reference>
<dbReference type="Proteomes" id="UP000835052">
    <property type="component" value="Unassembled WGS sequence"/>
</dbReference>
<protein>
    <submittedName>
        <fullName evidence="2">Uncharacterized protein</fullName>
    </submittedName>
</protein>
<gene>
    <name evidence="2" type="ORF">CAUJ_LOCUS8563</name>
</gene>
<keyword evidence="3" id="KW-1185">Reference proteome</keyword>
<sequence length="814" mass="89394">MAFRLLLLFFSLLPTASAVCKSCTLPPFVPEPEEITGMYLYAPKTRTSTSADGCETSEISCELLSYNVQQPILYVTAFFIPFSPLVSINMMCQDGTATYSLEGTSYVFDSFMCADISLCPDCTLPSFRQENDGVVGMYQYPARIDVVSENGCSSLQLNCDKLDPTIYYQNPVLLARTNSTISTYTLELPLKLSCQSGSPAAVYSYENKSYVFNTATCASSRIADSCQGCPIPQFVANPEPSSDYYQYQPTYGTATNENGCVTTVTCDKLNPNGYQQDPRLLLRVPGALITWQWGSNTTLTCRDGNSTLESGDTAIDFKTLVCIVAKKTCQVCPRPSSAPNPEPHPAFLQYEPTYGTPTSENGCVIAVTCDKPDPTRYEQNPRLLLRVPGNLITWEWGSPTLTCQDGNSTLEGAPYPIQFDTLVCIVAPKCQVCPRPSSAPNPEPHPAFLQYEPTYGTPTSENGCVIAVTCDKLDPTRYEQNPRLLLRVPGNLITWEWGSPKLTCQDGNSTLEGAPYPIQFDTLVCIVAPKCFDCSLPPPFVLNPEVAEYFHQYPPTYSPSEDSRWCPAFTASCEKLDPVGYGQDPAFLITSADGVYSLQEWENAKLTCLDNISYVENGNTSIAIKNVVCTVGTLSDCSSCALPEFHIYQDLVTSTIYYYPPMIRASCERGCEKIEIFCEPQDPNAFQIDSTLLFVRNANLTGFPLALNASNSSIFNVNCAGGIPTLDHQGGTTFLEKVACAVAPLDDSGSTTCTTCDLPFSPPSTSEEKEYYYALTKNITESDCSTYHYCAALDETIYKQPSTLMVNILDNRKK</sequence>
<feature type="signal peptide" evidence="1">
    <location>
        <begin position="1"/>
        <end position="18"/>
    </location>
</feature>
<evidence type="ECO:0000256" key="1">
    <source>
        <dbReference type="SAM" id="SignalP"/>
    </source>
</evidence>
<comment type="caution">
    <text evidence="2">The sequence shown here is derived from an EMBL/GenBank/DDBJ whole genome shotgun (WGS) entry which is preliminary data.</text>
</comment>
<proteinExistence type="predicted"/>
<evidence type="ECO:0000313" key="2">
    <source>
        <dbReference type="EMBL" id="CAD6192644.1"/>
    </source>
</evidence>
<evidence type="ECO:0000313" key="3">
    <source>
        <dbReference type="Proteomes" id="UP000835052"/>
    </source>
</evidence>
<name>A0A8S1HB15_9PELO</name>
<feature type="chain" id="PRO_5035793282" evidence="1">
    <location>
        <begin position="19"/>
        <end position="814"/>
    </location>
</feature>
<organism evidence="2 3">
    <name type="scientific">Caenorhabditis auriculariae</name>
    <dbReference type="NCBI Taxonomy" id="2777116"/>
    <lineage>
        <taxon>Eukaryota</taxon>
        <taxon>Metazoa</taxon>
        <taxon>Ecdysozoa</taxon>
        <taxon>Nematoda</taxon>
        <taxon>Chromadorea</taxon>
        <taxon>Rhabditida</taxon>
        <taxon>Rhabditina</taxon>
        <taxon>Rhabditomorpha</taxon>
        <taxon>Rhabditoidea</taxon>
        <taxon>Rhabditidae</taxon>
        <taxon>Peloderinae</taxon>
        <taxon>Caenorhabditis</taxon>
    </lineage>
</organism>
<keyword evidence="1" id="KW-0732">Signal</keyword>
<dbReference type="EMBL" id="CAJGYM010000029">
    <property type="protein sequence ID" value="CAD6192644.1"/>
    <property type="molecule type" value="Genomic_DNA"/>
</dbReference>